<feature type="domain" description="L1 transposable element RRM" evidence="1">
    <location>
        <begin position="56"/>
        <end position="128"/>
    </location>
</feature>
<protein>
    <recommendedName>
        <fullName evidence="1">L1 transposable element RRM domain-containing protein</fullName>
    </recommendedName>
</protein>
<evidence type="ECO:0000313" key="3">
    <source>
        <dbReference type="Proteomes" id="UP000001646"/>
    </source>
</evidence>
<dbReference type="AlphaFoldDB" id="A0A803SSV2"/>
<dbReference type="Pfam" id="PF02994">
    <property type="entry name" value="Transposase_22"/>
    <property type="match status" value="1"/>
</dbReference>
<dbReference type="Proteomes" id="UP000001646">
    <property type="component" value="Unplaced"/>
</dbReference>
<accession>A0A803SSV2</accession>
<reference evidence="2" key="2">
    <citation type="submission" date="2025-08" db="UniProtKB">
        <authorList>
            <consortium name="Ensembl"/>
        </authorList>
    </citation>
    <scope>IDENTIFICATION</scope>
</reference>
<dbReference type="Gene3D" id="3.30.70.1820">
    <property type="entry name" value="L1 transposable element, RRM domain"/>
    <property type="match status" value="1"/>
</dbReference>
<sequence length="226" mass="27836">MKQEIETHDKIQREVERMDLRTSKLEDKQEWIESKELEYQLRFRNIWEDSKEDIRKTTIEIISNMLQCPIEEAEDRTDRVYRINTNYAKRNKTPRDVIVNFTKKIFRDEILKANNDQPVIFKGKKIAILKEYPTETLNRRRKYLFLVDELKKHNLRFRWERTEGLMTTYRGQKFWITSEGKYSDHCPLELTINQKENSWRWKLDGNLLKKKEDIERNRKILEEFFR</sequence>
<dbReference type="Ensembl" id="ENSACAT00000052958.1">
    <property type="protein sequence ID" value="ENSACAP00000026042.1"/>
    <property type="gene ID" value="ENSACAG00000036089.1"/>
</dbReference>
<keyword evidence="3" id="KW-1185">Reference proteome</keyword>
<proteinExistence type="predicted"/>
<evidence type="ECO:0000313" key="2">
    <source>
        <dbReference type="Ensembl" id="ENSACAP00000026042.1"/>
    </source>
</evidence>
<dbReference type="InParanoid" id="A0A803SSV2"/>
<dbReference type="GeneTree" id="ENSGT01040000244374"/>
<dbReference type="InterPro" id="IPR043636">
    <property type="entry name" value="L1_RRM_dom"/>
</dbReference>
<reference evidence="2" key="3">
    <citation type="submission" date="2025-09" db="UniProtKB">
        <authorList>
            <consortium name="Ensembl"/>
        </authorList>
    </citation>
    <scope>IDENTIFICATION</scope>
</reference>
<evidence type="ECO:0000259" key="1">
    <source>
        <dbReference type="Pfam" id="PF02994"/>
    </source>
</evidence>
<organism evidence="2 3">
    <name type="scientific">Anolis carolinensis</name>
    <name type="common">Green anole</name>
    <name type="synonym">American chameleon</name>
    <dbReference type="NCBI Taxonomy" id="28377"/>
    <lineage>
        <taxon>Eukaryota</taxon>
        <taxon>Metazoa</taxon>
        <taxon>Chordata</taxon>
        <taxon>Craniata</taxon>
        <taxon>Vertebrata</taxon>
        <taxon>Euteleostomi</taxon>
        <taxon>Lepidosauria</taxon>
        <taxon>Squamata</taxon>
        <taxon>Bifurcata</taxon>
        <taxon>Unidentata</taxon>
        <taxon>Episquamata</taxon>
        <taxon>Toxicofera</taxon>
        <taxon>Iguania</taxon>
        <taxon>Dactyloidae</taxon>
        <taxon>Anolis</taxon>
    </lineage>
</organism>
<reference evidence="2" key="1">
    <citation type="submission" date="2009-12" db="EMBL/GenBank/DDBJ databases">
        <title>The Genome Sequence of Anolis carolinensis (Green Anole Lizard).</title>
        <authorList>
            <consortium name="The Genome Sequencing Platform"/>
            <person name="Di Palma F."/>
            <person name="Alfoldi J."/>
            <person name="Heiman D."/>
            <person name="Young S."/>
            <person name="Grabherr M."/>
            <person name="Johnson J."/>
            <person name="Lander E.S."/>
            <person name="Lindblad-Toh K."/>
        </authorList>
    </citation>
    <scope>NUCLEOTIDE SEQUENCE [LARGE SCALE GENOMIC DNA]</scope>
    <source>
        <strain evidence="2">JBL SC #1</strain>
    </source>
</reference>
<name>A0A803SSV2_ANOCA</name>